<protein>
    <submittedName>
        <fullName evidence="1">Uncharacterized protein</fullName>
    </submittedName>
</protein>
<organism evidence="1 2">
    <name type="scientific">Araneus ventricosus</name>
    <name type="common">Orbweaver spider</name>
    <name type="synonym">Epeira ventricosa</name>
    <dbReference type="NCBI Taxonomy" id="182803"/>
    <lineage>
        <taxon>Eukaryota</taxon>
        <taxon>Metazoa</taxon>
        <taxon>Ecdysozoa</taxon>
        <taxon>Arthropoda</taxon>
        <taxon>Chelicerata</taxon>
        <taxon>Arachnida</taxon>
        <taxon>Araneae</taxon>
        <taxon>Araneomorphae</taxon>
        <taxon>Entelegynae</taxon>
        <taxon>Araneoidea</taxon>
        <taxon>Araneidae</taxon>
        <taxon>Araneus</taxon>
    </lineage>
</organism>
<name>A0A4Y2GL67_ARAVE</name>
<keyword evidence="2" id="KW-1185">Reference proteome</keyword>
<evidence type="ECO:0000313" key="1">
    <source>
        <dbReference type="EMBL" id="GBM53445.1"/>
    </source>
</evidence>
<sequence length="100" mass="11159">MYGNGLPREHSLLLGRSVGGRMLTNMRSLRQYSVEPIVNEIVSLTKIMGLEVDSNRIDEACGRGQPRADHRRAYGDALCFTARICGREFVRGGNSKDTIF</sequence>
<gene>
    <name evidence="1" type="ORF">AVEN_109351_1</name>
</gene>
<dbReference type="Proteomes" id="UP000499080">
    <property type="component" value="Unassembled WGS sequence"/>
</dbReference>
<proteinExistence type="predicted"/>
<evidence type="ECO:0000313" key="2">
    <source>
        <dbReference type="Proteomes" id="UP000499080"/>
    </source>
</evidence>
<reference evidence="1 2" key="1">
    <citation type="journal article" date="2019" name="Sci. Rep.">
        <title>Orb-weaving spider Araneus ventricosus genome elucidates the spidroin gene catalogue.</title>
        <authorList>
            <person name="Kono N."/>
            <person name="Nakamura H."/>
            <person name="Ohtoshi R."/>
            <person name="Moran D.A.P."/>
            <person name="Shinohara A."/>
            <person name="Yoshida Y."/>
            <person name="Fujiwara M."/>
            <person name="Mori M."/>
            <person name="Tomita M."/>
            <person name="Arakawa K."/>
        </authorList>
    </citation>
    <scope>NUCLEOTIDE SEQUENCE [LARGE SCALE GENOMIC DNA]</scope>
</reference>
<dbReference type="EMBL" id="BGPR01001419">
    <property type="protein sequence ID" value="GBM53445.1"/>
    <property type="molecule type" value="Genomic_DNA"/>
</dbReference>
<dbReference type="AlphaFoldDB" id="A0A4Y2GL67"/>
<accession>A0A4Y2GL67</accession>
<comment type="caution">
    <text evidence="1">The sequence shown here is derived from an EMBL/GenBank/DDBJ whole genome shotgun (WGS) entry which is preliminary data.</text>
</comment>